<organism evidence="2 3">
    <name type="scientific">Paenibacillus thiaminolyticus</name>
    <name type="common">Bacillus thiaminolyticus</name>
    <dbReference type="NCBI Taxonomy" id="49283"/>
    <lineage>
        <taxon>Bacteria</taxon>
        <taxon>Bacillati</taxon>
        <taxon>Bacillota</taxon>
        <taxon>Bacilli</taxon>
        <taxon>Bacillales</taxon>
        <taxon>Paenibacillaceae</taxon>
        <taxon>Paenibacillus</taxon>
    </lineage>
</organism>
<keyword evidence="1" id="KW-0812">Transmembrane</keyword>
<dbReference type="EMBL" id="QYZD01000032">
    <property type="protein sequence ID" value="RJG20699.1"/>
    <property type="molecule type" value="Genomic_DNA"/>
</dbReference>
<gene>
    <name evidence="2" type="ORF">DQX05_24385</name>
</gene>
<reference evidence="2 3" key="1">
    <citation type="submission" date="2018-09" db="EMBL/GenBank/DDBJ databases">
        <title>Paenibacillus SK2017-BO5.</title>
        <authorList>
            <person name="Piskunova J.V."/>
            <person name="Dubiley S.A."/>
            <person name="Severinov K.V."/>
        </authorList>
    </citation>
    <scope>NUCLEOTIDE SEQUENCE [LARGE SCALE GENOMIC DNA]</scope>
    <source>
        <strain evidence="2 3">BO5</strain>
    </source>
</reference>
<evidence type="ECO:0000313" key="2">
    <source>
        <dbReference type="EMBL" id="RJG20699.1"/>
    </source>
</evidence>
<dbReference type="RefSeq" id="WP_119795955.1">
    <property type="nucleotide sequence ID" value="NZ_QYZD01000032.1"/>
</dbReference>
<sequence length="146" mass="16523">MNQMEMWFEFIKQNWLIFLIALIVLFVIVSFVKTMVKWALVLVIIAAVAVYSGITWDNVNQVVSNVKDETVQKLKEQATQAMLDEAKKATYTVEEDGTYTIKSPSLVLTGKSDSAKVNVSFSGVPLGEWDINDTLRQFIDKAKQKQ</sequence>
<proteinExistence type="predicted"/>
<protein>
    <submittedName>
        <fullName evidence="2">ATPase</fullName>
    </submittedName>
</protein>
<dbReference type="Proteomes" id="UP000266177">
    <property type="component" value="Unassembled WGS sequence"/>
</dbReference>
<evidence type="ECO:0000313" key="3">
    <source>
        <dbReference type="Proteomes" id="UP000266177"/>
    </source>
</evidence>
<keyword evidence="1" id="KW-0472">Membrane</keyword>
<keyword evidence="1" id="KW-1133">Transmembrane helix</keyword>
<accession>A0A3A3GGE2</accession>
<comment type="caution">
    <text evidence="2">The sequence shown here is derived from an EMBL/GenBank/DDBJ whole genome shotgun (WGS) entry which is preliminary data.</text>
</comment>
<dbReference type="OrthoDB" id="2679169at2"/>
<evidence type="ECO:0000256" key="1">
    <source>
        <dbReference type="SAM" id="Phobius"/>
    </source>
</evidence>
<name>A0A3A3GGE2_PANTH</name>
<feature type="transmembrane region" description="Helical" evidence="1">
    <location>
        <begin position="39"/>
        <end position="56"/>
    </location>
</feature>
<feature type="transmembrane region" description="Helical" evidence="1">
    <location>
        <begin position="15"/>
        <end position="32"/>
    </location>
</feature>
<dbReference type="AlphaFoldDB" id="A0A3A3GGE2"/>